<dbReference type="AlphaFoldDB" id="A0A927DBD9"/>
<reference evidence="1" key="1">
    <citation type="submission" date="2020-07" db="EMBL/GenBank/DDBJ databases">
        <title>Clinical and genomic characterization of carbapenemase-producing Enterobacterales causing secondary infections during the COVID-19 crisis at a New York City hospital.</title>
        <authorList>
            <person name="Gomez-Simmonds A."/>
            <person name="Annavajhala M.K."/>
            <person name="Uhlemann A.-C."/>
        </authorList>
    </citation>
    <scope>NUCLEOTIDE SEQUENCE</scope>
    <source>
        <strain evidence="1">NK1590</strain>
        <strain evidence="3">NK1593</strain>
        <strain evidence="2">NK1596</strain>
    </source>
</reference>
<accession>A0A927DBD9</accession>
<proteinExistence type="predicted"/>
<comment type="caution">
    <text evidence="1">The sequence shown here is derived from an EMBL/GenBank/DDBJ whole genome shotgun (WGS) entry which is preliminary data.</text>
</comment>
<dbReference type="Proteomes" id="UP000657739">
    <property type="component" value="Unassembled WGS sequence"/>
</dbReference>
<dbReference type="EMBL" id="JACXTE010000001">
    <property type="protein sequence ID" value="MBD3708522.1"/>
    <property type="molecule type" value="Genomic_DNA"/>
</dbReference>
<evidence type="ECO:0000313" key="2">
    <source>
        <dbReference type="EMBL" id="MBD3704424.1"/>
    </source>
</evidence>
<gene>
    <name evidence="1" type="ORF">IE986_25730</name>
    <name evidence="3" type="ORF">IE987_23850</name>
    <name evidence="2" type="ORF">IE990_13955</name>
</gene>
<sequence length="59" mass="7046">MNDYLDSVSTKIYYQHTEAHDWTYMPDSVTRRMQTVNSNYDTDTGACRPRWRKPWAATI</sequence>
<protein>
    <submittedName>
        <fullName evidence="1">Uncharacterized protein</fullName>
    </submittedName>
</protein>
<evidence type="ECO:0000313" key="1">
    <source>
        <dbReference type="EMBL" id="MBD3702620.1"/>
    </source>
</evidence>
<evidence type="ECO:0000313" key="3">
    <source>
        <dbReference type="EMBL" id="MBD3708522.1"/>
    </source>
</evidence>
<dbReference type="EMBL" id="JACXTH010000001">
    <property type="protein sequence ID" value="MBD3704424.1"/>
    <property type="molecule type" value="Genomic_DNA"/>
</dbReference>
<dbReference type="EMBL" id="JACXTD010000003">
    <property type="protein sequence ID" value="MBD3702620.1"/>
    <property type="molecule type" value="Genomic_DNA"/>
</dbReference>
<evidence type="ECO:0000313" key="4">
    <source>
        <dbReference type="Proteomes" id="UP000655796"/>
    </source>
</evidence>
<name>A0A927DBD9_KLEPN</name>
<dbReference type="Proteomes" id="UP000655796">
    <property type="component" value="Unassembled WGS sequence"/>
</dbReference>
<organism evidence="1 4">
    <name type="scientific">Klebsiella pneumoniae</name>
    <dbReference type="NCBI Taxonomy" id="573"/>
    <lineage>
        <taxon>Bacteria</taxon>
        <taxon>Pseudomonadati</taxon>
        <taxon>Pseudomonadota</taxon>
        <taxon>Gammaproteobacteria</taxon>
        <taxon>Enterobacterales</taxon>
        <taxon>Enterobacteriaceae</taxon>
        <taxon>Klebsiella/Raoultella group</taxon>
        <taxon>Klebsiella</taxon>
        <taxon>Klebsiella pneumoniae complex</taxon>
    </lineage>
</organism>
<dbReference type="Proteomes" id="UP000652007">
    <property type="component" value="Unassembled WGS sequence"/>
</dbReference>